<name>A0A8X7XFK5_POLSE</name>
<protein>
    <submittedName>
        <fullName evidence="2">SMAP1 protein</fullName>
    </submittedName>
</protein>
<sequence length="328" mass="35517">MTDGKNEAKKGQLKTPKTPLGRFDDSSQDSAEKEPLKRTVTADGQNERERKRKREMTTRSEREKAQKLNEQHQAILSKMLREEDNKYCADCEAKDAPAGAAITNGNNSTANSALNDDLDIFGPMVSNPLPSSTAPFTQVGNPENRRPDLTTGSMCDLIQLLQSTMKVHFSLEATAGMFMGPPQIPFASQPSANFQAFPSMGTQMPPAAMMGPVMGQSMPMMAQNTGMMVNMAMPNGYMGNAQAGVIGLAQNVMGPQAAMPGNAVNPQNMYTMQANQQGQWNMSQMNHQMTAMNLNGPAGMMGFNQSTNTMGAWTGSNTGQTLSTQLWK</sequence>
<feature type="compositionally biased region" description="Basic and acidic residues" evidence="1">
    <location>
        <begin position="45"/>
        <end position="69"/>
    </location>
</feature>
<evidence type="ECO:0000313" key="2">
    <source>
        <dbReference type="EMBL" id="KAG2467288.1"/>
    </source>
</evidence>
<dbReference type="InterPro" id="IPR051718">
    <property type="entry name" value="ARF_GTPase-activating"/>
</dbReference>
<dbReference type="Proteomes" id="UP000886611">
    <property type="component" value="Unassembled WGS sequence"/>
</dbReference>
<proteinExistence type="predicted"/>
<accession>A0A8X7XFK5</accession>
<feature type="compositionally biased region" description="Basic and acidic residues" evidence="1">
    <location>
        <begin position="22"/>
        <end position="37"/>
    </location>
</feature>
<dbReference type="GO" id="GO:2000369">
    <property type="term" value="P:regulation of clathrin-dependent endocytosis"/>
    <property type="evidence" value="ECO:0007669"/>
    <property type="project" value="TreeGrafter"/>
</dbReference>
<feature type="non-terminal residue" evidence="2">
    <location>
        <position position="1"/>
    </location>
</feature>
<feature type="non-terminal residue" evidence="2">
    <location>
        <position position="328"/>
    </location>
</feature>
<comment type="caution">
    <text evidence="2">The sequence shown here is derived from an EMBL/GenBank/DDBJ whole genome shotgun (WGS) entry which is preliminary data.</text>
</comment>
<reference evidence="2 3" key="1">
    <citation type="journal article" date="2021" name="Cell">
        <title>Tracing the genetic footprints of vertebrate landing in non-teleost ray-finned fishes.</title>
        <authorList>
            <person name="Bi X."/>
            <person name="Wang K."/>
            <person name="Yang L."/>
            <person name="Pan H."/>
            <person name="Jiang H."/>
            <person name="Wei Q."/>
            <person name="Fang M."/>
            <person name="Yu H."/>
            <person name="Zhu C."/>
            <person name="Cai Y."/>
            <person name="He Y."/>
            <person name="Gan X."/>
            <person name="Zeng H."/>
            <person name="Yu D."/>
            <person name="Zhu Y."/>
            <person name="Jiang H."/>
            <person name="Qiu Q."/>
            <person name="Yang H."/>
            <person name="Zhang Y.E."/>
            <person name="Wang W."/>
            <person name="Zhu M."/>
            <person name="He S."/>
            <person name="Zhang G."/>
        </authorList>
    </citation>
    <scope>NUCLEOTIDE SEQUENCE [LARGE SCALE GENOMIC DNA]</scope>
    <source>
        <strain evidence="2">Bchr_013</strain>
    </source>
</reference>
<evidence type="ECO:0000313" key="3">
    <source>
        <dbReference type="Proteomes" id="UP000886611"/>
    </source>
</evidence>
<feature type="region of interest" description="Disordered" evidence="1">
    <location>
        <begin position="1"/>
        <end position="69"/>
    </location>
</feature>
<dbReference type="PANTHER" id="PTHR45705:SF8">
    <property type="entry name" value="STROMAL MEMBRANE-ASSOCIATED PROTEIN 1"/>
    <property type="match status" value="1"/>
</dbReference>
<dbReference type="GO" id="GO:0005737">
    <property type="term" value="C:cytoplasm"/>
    <property type="evidence" value="ECO:0007669"/>
    <property type="project" value="TreeGrafter"/>
</dbReference>
<organism evidence="2 3">
    <name type="scientific">Polypterus senegalus</name>
    <name type="common">Senegal bichir</name>
    <dbReference type="NCBI Taxonomy" id="55291"/>
    <lineage>
        <taxon>Eukaryota</taxon>
        <taxon>Metazoa</taxon>
        <taxon>Chordata</taxon>
        <taxon>Craniata</taxon>
        <taxon>Vertebrata</taxon>
        <taxon>Euteleostomi</taxon>
        <taxon>Actinopterygii</taxon>
        <taxon>Polypteriformes</taxon>
        <taxon>Polypteridae</taxon>
        <taxon>Polypterus</taxon>
    </lineage>
</organism>
<evidence type="ECO:0000256" key="1">
    <source>
        <dbReference type="SAM" id="MobiDB-lite"/>
    </source>
</evidence>
<dbReference type="Gene3D" id="1.10.220.150">
    <property type="entry name" value="Arf GTPase activating protein"/>
    <property type="match status" value="1"/>
</dbReference>
<keyword evidence="3" id="KW-1185">Reference proteome</keyword>
<feature type="compositionally biased region" description="Basic and acidic residues" evidence="1">
    <location>
        <begin position="1"/>
        <end position="10"/>
    </location>
</feature>
<gene>
    <name evidence="2" type="primary">Smap1</name>
    <name evidence="2" type="ORF">GTO96_0010185</name>
</gene>
<dbReference type="InterPro" id="IPR038508">
    <property type="entry name" value="ArfGAP_dom_sf"/>
</dbReference>
<dbReference type="PANTHER" id="PTHR45705">
    <property type="entry name" value="FI20236P1"/>
    <property type="match status" value="1"/>
</dbReference>
<dbReference type="GO" id="GO:0005096">
    <property type="term" value="F:GTPase activator activity"/>
    <property type="evidence" value="ECO:0007669"/>
    <property type="project" value="TreeGrafter"/>
</dbReference>
<dbReference type="AlphaFoldDB" id="A0A8X7XFK5"/>
<dbReference type="EMBL" id="JAATIS010000859">
    <property type="protein sequence ID" value="KAG2467288.1"/>
    <property type="molecule type" value="Genomic_DNA"/>
</dbReference>